<evidence type="ECO:0000313" key="1">
    <source>
        <dbReference type="EMBL" id="QNK03906.1"/>
    </source>
</evidence>
<sequence length="469" mass="51184">MNVLDFIPKPEQAAIRKGTSTYDCTRDIQSAINAGSRVYIPAGIYPVTQLNLKSDFEMYGDGATTELRAFDKSLACEFMLVTYIRDGGTTNPADNMRNIHLHDFKLEGRVDEFGYSQYYYLLAVNATSDLTVERVVFRGFRGDGMYVGSGTLKSTERHNQRVVVRGCMFDGVVRDNRNGLSIIDCDHLLVDDCIFQNIGNAQLSHSVGGIDFEPDHDWSIYRDVLITRCKFIDISSTNTAGITFFNGHQKNDNIHNWVVVDCQFENCYWGIDTSAKAKTVDSTPDFLTVLNCRFYNSVRWDISVGGLSRAQVSGCTFARTPGSGPGGDAIRLGAIASKTSRNAVLPVITGNQFQGIRPQMGAIGVLGATGLVCAGNTFIDIYGSCIAFSQDSSPDGQRKIDSVVISGNVAKLSSVAMSKAVPMTFMSTNEDMRTTKGDLSLQKSFEYDNDTNGLHKTAAGALIKFVGAG</sequence>
<proteinExistence type="predicted"/>
<protein>
    <submittedName>
        <fullName evidence="1">Right-handed parallel beta-helix repeat-containing protein</fullName>
    </submittedName>
</protein>
<dbReference type="InterPro" id="IPR012334">
    <property type="entry name" value="Pectin_lyas_fold"/>
</dbReference>
<gene>
    <name evidence="1" type="ORF">H8F01_18670</name>
</gene>
<dbReference type="Proteomes" id="UP000515873">
    <property type="component" value="Chromosome"/>
</dbReference>
<dbReference type="KEGG" id="dtl:H8F01_18670"/>
<reference evidence="1 2" key="1">
    <citation type="submission" date="2020-08" db="EMBL/GenBank/DDBJ databases">
        <title>Dyella sp. G9 isolated from forest soil.</title>
        <authorList>
            <person name="Fu J."/>
            <person name="Qiu L."/>
        </authorList>
    </citation>
    <scope>NUCLEOTIDE SEQUENCE [LARGE SCALE GENOMIC DNA]</scope>
    <source>
        <strain evidence="1 2">G9</strain>
    </source>
</reference>
<dbReference type="Gene3D" id="2.160.20.10">
    <property type="entry name" value="Single-stranded right-handed beta-helix, Pectin lyase-like"/>
    <property type="match status" value="1"/>
</dbReference>
<dbReference type="SMART" id="SM00710">
    <property type="entry name" value="PbH1"/>
    <property type="match status" value="7"/>
</dbReference>
<organism evidence="1 2">
    <name type="scientific">Dyella telluris</name>
    <dbReference type="NCBI Taxonomy" id="2763498"/>
    <lineage>
        <taxon>Bacteria</taxon>
        <taxon>Pseudomonadati</taxon>
        <taxon>Pseudomonadota</taxon>
        <taxon>Gammaproteobacteria</taxon>
        <taxon>Lysobacterales</taxon>
        <taxon>Rhodanobacteraceae</taxon>
        <taxon>Dyella</taxon>
    </lineage>
</organism>
<keyword evidence="2" id="KW-1185">Reference proteome</keyword>
<evidence type="ECO:0000313" key="2">
    <source>
        <dbReference type="Proteomes" id="UP000515873"/>
    </source>
</evidence>
<dbReference type="InterPro" id="IPR006626">
    <property type="entry name" value="PbH1"/>
</dbReference>
<name>A0A7G8QAU8_9GAMM</name>
<dbReference type="SUPFAM" id="SSF51126">
    <property type="entry name" value="Pectin lyase-like"/>
    <property type="match status" value="2"/>
</dbReference>
<dbReference type="AlphaFoldDB" id="A0A7G8QAU8"/>
<dbReference type="InterPro" id="IPR011050">
    <property type="entry name" value="Pectin_lyase_fold/virulence"/>
</dbReference>
<accession>A0A7G8QAU8</accession>
<dbReference type="EMBL" id="CP060412">
    <property type="protein sequence ID" value="QNK03906.1"/>
    <property type="molecule type" value="Genomic_DNA"/>
</dbReference>